<evidence type="ECO:0000256" key="2">
    <source>
        <dbReference type="ARBA" id="ARBA00022692"/>
    </source>
</evidence>
<comment type="subcellular location">
    <subcellularLocation>
        <location evidence="6">Cell membrane</location>
        <topology evidence="6">Multi-pass membrane protein</topology>
    </subcellularLocation>
    <subcellularLocation>
        <location evidence="1">Membrane</location>
        <topology evidence="1">Multi-pass membrane protein</topology>
    </subcellularLocation>
</comment>
<proteinExistence type="inferred from homology"/>
<evidence type="ECO:0000256" key="6">
    <source>
        <dbReference type="RuleBase" id="RU361157"/>
    </source>
</evidence>
<evidence type="ECO:0000256" key="5">
    <source>
        <dbReference type="ARBA" id="ARBA00023251"/>
    </source>
</evidence>
<dbReference type="PRINTS" id="PR00164">
    <property type="entry name" value="ABC2TRNSPORT"/>
</dbReference>
<evidence type="ECO:0000256" key="4">
    <source>
        <dbReference type="ARBA" id="ARBA00023136"/>
    </source>
</evidence>
<keyword evidence="6" id="KW-0813">Transport</keyword>
<keyword evidence="2 6" id="KW-0812">Transmembrane</keyword>
<evidence type="ECO:0000256" key="1">
    <source>
        <dbReference type="ARBA" id="ARBA00004141"/>
    </source>
</evidence>
<keyword evidence="5" id="KW-0046">Antibiotic resistance</keyword>
<dbReference type="PANTHER" id="PTHR43229:SF2">
    <property type="entry name" value="NODULATION PROTEIN J"/>
    <property type="match status" value="1"/>
</dbReference>
<comment type="caution">
    <text evidence="8">The sequence shown here is derived from an EMBL/GenBank/DDBJ whole genome shotgun (WGS) entry which is preliminary data.</text>
</comment>
<dbReference type="InterPro" id="IPR013525">
    <property type="entry name" value="ABC2_TM"/>
</dbReference>
<dbReference type="InterPro" id="IPR000412">
    <property type="entry name" value="ABC_2_transport"/>
</dbReference>
<feature type="transmembrane region" description="Helical" evidence="6">
    <location>
        <begin position="150"/>
        <end position="175"/>
    </location>
</feature>
<organism evidence="8 9">
    <name type="scientific">Nonomuraea turkmeniaca</name>
    <dbReference type="NCBI Taxonomy" id="103838"/>
    <lineage>
        <taxon>Bacteria</taxon>
        <taxon>Bacillati</taxon>
        <taxon>Actinomycetota</taxon>
        <taxon>Actinomycetes</taxon>
        <taxon>Streptosporangiales</taxon>
        <taxon>Streptosporangiaceae</taxon>
        <taxon>Nonomuraea</taxon>
    </lineage>
</organism>
<name>A0A5S4FAJ1_9ACTN</name>
<feature type="transmembrane region" description="Helical" evidence="6">
    <location>
        <begin position="262"/>
        <end position="280"/>
    </location>
</feature>
<dbReference type="InterPro" id="IPR051784">
    <property type="entry name" value="Nod_factor_ABC_transporter"/>
</dbReference>
<dbReference type="AlphaFoldDB" id="A0A5S4FAJ1"/>
<dbReference type="OrthoDB" id="9255971at2"/>
<dbReference type="PIRSF" id="PIRSF006648">
    <property type="entry name" value="DrrB"/>
    <property type="match status" value="1"/>
</dbReference>
<dbReference type="EMBL" id="VCKY01000119">
    <property type="protein sequence ID" value="TMR13586.1"/>
    <property type="molecule type" value="Genomic_DNA"/>
</dbReference>
<sequence>MATEAISVRVPARSAGHDLRAIKIVLHREILRFVNDRTRMLSMLVQPVLWLFVMGTGLGSLVQGSIPGIDFRTFMYPGMISMTVIMTGMFSAGSIVWDREFGFLREMLVAPVSRGAIVVGKCLGGALVATAQGIIILAMAGLVGVPYSPALMVTLLAEMFLAAFTITAFGVMLAARMKNMQTFFGLMQMAIMPMMFLSGAMFPLANLPSWLHVLTVLNPMTYAVDPMRQAVFAHLDVPPQINAMLNPGVQWFGYQVPVPLELGVVAALGAVLLGVGIAEFRRAE</sequence>
<dbReference type="Proteomes" id="UP000309128">
    <property type="component" value="Unassembled WGS sequence"/>
</dbReference>
<keyword evidence="4 6" id="KW-0472">Membrane</keyword>
<dbReference type="PANTHER" id="PTHR43229">
    <property type="entry name" value="NODULATION PROTEIN J"/>
    <property type="match status" value="1"/>
</dbReference>
<keyword evidence="3 6" id="KW-1133">Transmembrane helix</keyword>
<dbReference type="InterPro" id="IPR047817">
    <property type="entry name" value="ABC2_TM_bact-type"/>
</dbReference>
<feature type="domain" description="ABC transmembrane type-2" evidence="7">
    <location>
        <begin position="38"/>
        <end position="283"/>
    </location>
</feature>
<keyword evidence="9" id="KW-1185">Reference proteome</keyword>
<gene>
    <name evidence="8" type="ORF">ETD86_30320</name>
</gene>
<dbReference type="Pfam" id="PF01061">
    <property type="entry name" value="ABC2_membrane"/>
    <property type="match status" value="1"/>
</dbReference>
<evidence type="ECO:0000313" key="9">
    <source>
        <dbReference type="Proteomes" id="UP000309128"/>
    </source>
</evidence>
<comment type="similarity">
    <text evidence="6">Belongs to the ABC-2 integral membrane protein family.</text>
</comment>
<dbReference type="GO" id="GO:0043190">
    <property type="term" value="C:ATP-binding cassette (ABC) transporter complex"/>
    <property type="evidence" value="ECO:0007669"/>
    <property type="project" value="InterPro"/>
</dbReference>
<dbReference type="RefSeq" id="WP_138669807.1">
    <property type="nucleotide sequence ID" value="NZ_VCKY01000119.1"/>
</dbReference>
<evidence type="ECO:0000313" key="8">
    <source>
        <dbReference type="EMBL" id="TMR13586.1"/>
    </source>
</evidence>
<evidence type="ECO:0000256" key="3">
    <source>
        <dbReference type="ARBA" id="ARBA00022989"/>
    </source>
</evidence>
<feature type="transmembrane region" description="Helical" evidence="6">
    <location>
        <begin position="74"/>
        <end position="97"/>
    </location>
</feature>
<feature type="transmembrane region" description="Helical" evidence="6">
    <location>
        <begin position="118"/>
        <end position="144"/>
    </location>
</feature>
<reference evidence="8 9" key="1">
    <citation type="submission" date="2019-05" db="EMBL/GenBank/DDBJ databases">
        <title>Draft genome sequence of Nonomuraea turkmeniaca DSM 43926.</title>
        <authorList>
            <person name="Saricaoglu S."/>
            <person name="Isik K."/>
        </authorList>
    </citation>
    <scope>NUCLEOTIDE SEQUENCE [LARGE SCALE GENOMIC DNA]</scope>
    <source>
        <strain evidence="8 9">DSM 43926</strain>
    </source>
</reference>
<feature type="transmembrane region" description="Helical" evidence="6">
    <location>
        <begin position="182"/>
        <end position="205"/>
    </location>
</feature>
<dbReference type="PROSITE" id="PS51012">
    <property type="entry name" value="ABC_TM2"/>
    <property type="match status" value="1"/>
</dbReference>
<protein>
    <recommendedName>
        <fullName evidence="6">Transport permease protein</fullName>
    </recommendedName>
</protein>
<keyword evidence="6" id="KW-1003">Cell membrane</keyword>
<feature type="transmembrane region" description="Helical" evidence="6">
    <location>
        <begin position="41"/>
        <end position="62"/>
    </location>
</feature>
<evidence type="ECO:0000259" key="7">
    <source>
        <dbReference type="PROSITE" id="PS51012"/>
    </source>
</evidence>
<accession>A0A5S4FAJ1</accession>
<dbReference type="GO" id="GO:0046677">
    <property type="term" value="P:response to antibiotic"/>
    <property type="evidence" value="ECO:0007669"/>
    <property type="project" value="UniProtKB-KW"/>
</dbReference>
<dbReference type="GO" id="GO:0140359">
    <property type="term" value="F:ABC-type transporter activity"/>
    <property type="evidence" value="ECO:0007669"/>
    <property type="project" value="InterPro"/>
</dbReference>